<keyword evidence="1" id="KW-0812">Transmembrane</keyword>
<feature type="transmembrane region" description="Helical" evidence="1">
    <location>
        <begin position="264"/>
        <end position="284"/>
    </location>
</feature>
<feature type="transmembrane region" description="Helical" evidence="1">
    <location>
        <begin position="467"/>
        <end position="492"/>
    </location>
</feature>
<keyword evidence="1" id="KW-0472">Membrane</keyword>
<sequence length="522" mass="56620">MSTGSSSSTWVQRLARVHRWFGVPLSLLVLVWFVSGIVMTLGGGFPEVTERQRLERSGHLVSSFDEMAAGGAVWVPDVTGAAAFPAGVVPKGSVRIVARMGQIIWEIEANRGIARYEVESGRALGPTSEAQARELAGAWLGSAPEWAVIQNTPDTWTPRAESHGWLPMLHAAAHDGTEVYVSLPAGHVVQSSTARARVLAWLGAIPHWLYVVPLRRHGALWRWSIVALSGVGACAALSGIVLGGVRAATHMIRHRQFGPFRKNVFVWHHGAGLTAGALVFTWLVSGALSLDPFSLEPYGSPRAGDRERARGGALEPRAFVRSVRDAVAACSPHLTVRSLELVQIVREPFYVCRESPVRAMMVSASHGGGALARVPPAWLAREVEALTAGAPSRVTELSAADAYYYPTHFEPDLPFPVMKVESGSIAHYVDLTTGRVLRRHDQTSRTYRWLYHGLHSLDLPALLARPLLWRVVVIALCSVGSIVGATGTWLAARRAWRTIGPAPLRAKTGRAISSTKKNMDHL</sequence>
<proteinExistence type="predicted"/>
<organism evidence="2 3">
    <name type="scientific">Pendulispora albinea</name>
    <dbReference type="NCBI Taxonomy" id="2741071"/>
    <lineage>
        <taxon>Bacteria</taxon>
        <taxon>Pseudomonadati</taxon>
        <taxon>Myxococcota</taxon>
        <taxon>Myxococcia</taxon>
        <taxon>Myxococcales</taxon>
        <taxon>Sorangiineae</taxon>
        <taxon>Pendulisporaceae</taxon>
        <taxon>Pendulispora</taxon>
    </lineage>
</organism>
<dbReference type="EMBL" id="CP089984">
    <property type="protein sequence ID" value="WXB17594.1"/>
    <property type="molecule type" value="Genomic_DNA"/>
</dbReference>
<dbReference type="PANTHER" id="PTHR34219">
    <property type="entry name" value="IRON-REGULATED INNER MEMBRANE PROTEIN-RELATED"/>
    <property type="match status" value="1"/>
</dbReference>
<dbReference type="PANTHER" id="PTHR34219:SF6">
    <property type="entry name" value="BLR3280 PROTEIN"/>
    <property type="match status" value="1"/>
</dbReference>
<gene>
    <name evidence="2" type="ORF">LZC94_10010</name>
</gene>
<keyword evidence="1" id="KW-1133">Transmembrane helix</keyword>
<dbReference type="InterPro" id="IPR005625">
    <property type="entry name" value="PepSY-ass_TM"/>
</dbReference>
<evidence type="ECO:0000313" key="3">
    <source>
        <dbReference type="Proteomes" id="UP001370348"/>
    </source>
</evidence>
<evidence type="ECO:0008006" key="4">
    <source>
        <dbReference type="Google" id="ProtNLM"/>
    </source>
</evidence>
<name>A0ABZ2M600_9BACT</name>
<feature type="transmembrane region" description="Helical" evidence="1">
    <location>
        <begin position="220"/>
        <end position="243"/>
    </location>
</feature>
<reference evidence="2 3" key="1">
    <citation type="submission" date="2021-12" db="EMBL/GenBank/DDBJ databases">
        <title>Discovery of the Pendulisporaceae a myxobacterial family with distinct sporulation behavior and unique specialized metabolism.</title>
        <authorList>
            <person name="Garcia R."/>
            <person name="Popoff A."/>
            <person name="Bader C.D."/>
            <person name="Loehr J."/>
            <person name="Walesch S."/>
            <person name="Walt C."/>
            <person name="Boldt J."/>
            <person name="Bunk B."/>
            <person name="Haeckl F.J.F.P.J."/>
            <person name="Gunesch A.P."/>
            <person name="Birkelbach J."/>
            <person name="Nuebel U."/>
            <person name="Pietschmann T."/>
            <person name="Bach T."/>
            <person name="Mueller R."/>
        </authorList>
    </citation>
    <scope>NUCLEOTIDE SEQUENCE [LARGE SCALE GENOMIC DNA]</scope>
    <source>
        <strain evidence="2 3">MSr11954</strain>
    </source>
</reference>
<protein>
    <recommendedName>
        <fullName evidence="4">PepSY domain-containing protein</fullName>
    </recommendedName>
</protein>
<dbReference type="RefSeq" id="WP_394827228.1">
    <property type="nucleotide sequence ID" value="NZ_CP089984.1"/>
</dbReference>
<feature type="transmembrane region" description="Helical" evidence="1">
    <location>
        <begin position="20"/>
        <end position="45"/>
    </location>
</feature>
<keyword evidence="3" id="KW-1185">Reference proteome</keyword>
<accession>A0ABZ2M600</accession>
<evidence type="ECO:0000256" key="1">
    <source>
        <dbReference type="SAM" id="Phobius"/>
    </source>
</evidence>
<dbReference type="Proteomes" id="UP001370348">
    <property type="component" value="Chromosome"/>
</dbReference>
<evidence type="ECO:0000313" key="2">
    <source>
        <dbReference type="EMBL" id="WXB17594.1"/>
    </source>
</evidence>